<name>C1H5E1_PARBA</name>
<organism evidence="1 2">
    <name type="scientific">Paracoccidioides lutzii (strain ATCC MYA-826 / Pb01)</name>
    <name type="common">Paracoccidioides brasiliensis</name>
    <dbReference type="NCBI Taxonomy" id="502779"/>
    <lineage>
        <taxon>Eukaryota</taxon>
        <taxon>Fungi</taxon>
        <taxon>Dikarya</taxon>
        <taxon>Ascomycota</taxon>
        <taxon>Pezizomycotina</taxon>
        <taxon>Eurotiomycetes</taxon>
        <taxon>Eurotiomycetidae</taxon>
        <taxon>Onygenales</taxon>
        <taxon>Ajellomycetaceae</taxon>
        <taxon>Paracoccidioides</taxon>
    </lineage>
</organism>
<dbReference type="VEuPathDB" id="FungiDB:PAAG_05982"/>
<dbReference type="Proteomes" id="UP000002059">
    <property type="component" value="Partially assembled WGS sequence"/>
</dbReference>
<dbReference type="KEGG" id="pbl:PAAG_05982"/>
<accession>C1H5E1</accession>
<sequence>MSDYIVEACWQRTRTRGCLGKYQPALQLDRYPSQVVHARVAIGISFFQLFPAPSLIPRPIKRPLDPAGYRYNNHSSVYEDQIVTHPASGTFTPSGIQSEREVHSPLRSCHYICNPPSAGCPSCFARECFASTMYGGGLIYAVYALAGFHDESEPATLDVID</sequence>
<dbReference type="AlphaFoldDB" id="C1H5E1"/>
<gene>
    <name evidence="1" type="ORF">PAAG_05982</name>
</gene>
<dbReference type="EMBL" id="KN294007">
    <property type="protein sequence ID" value="EEH34935.2"/>
    <property type="molecule type" value="Genomic_DNA"/>
</dbReference>
<protein>
    <submittedName>
        <fullName evidence="1">Uncharacterized protein</fullName>
    </submittedName>
</protein>
<reference evidence="1 2" key="1">
    <citation type="journal article" date="2011" name="PLoS Genet.">
        <title>Comparative genomic analysis of human fungal pathogens causing paracoccidioidomycosis.</title>
        <authorList>
            <person name="Desjardins C.A."/>
            <person name="Champion M.D."/>
            <person name="Holder J.W."/>
            <person name="Muszewska A."/>
            <person name="Goldberg J."/>
            <person name="Bailao A.M."/>
            <person name="Brigido M.M."/>
            <person name="Ferreira M.E."/>
            <person name="Garcia A.M."/>
            <person name="Grynberg M."/>
            <person name="Gujja S."/>
            <person name="Heiman D.I."/>
            <person name="Henn M.R."/>
            <person name="Kodira C.D."/>
            <person name="Leon-Narvaez H."/>
            <person name="Longo L.V."/>
            <person name="Ma L.J."/>
            <person name="Malavazi I."/>
            <person name="Matsuo A.L."/>
            <person name="Morais F.V."/>
            <person name="Pereira M."/>
            <person name="Rodriguez-Brito S."/>
            <person name="Sakthikumar S."/>
            <person name="Salem-Izacc S.M."/>
            <person name="Sykes S.M."/>
            <person name="Teixeira M.M."/>
            <person name="Vallejo M.C."/>
            <person name="Walter M.E."/>
            <person name="Yandava C."/>
            <person name="Young S."/>
            <person name="Zeng Q."/>
            <person name="Zucker J."/>
            <person name="Felipe M.S."/>
            <person name="Goldman G.H."/>
            <person name="Haas B.J."/>
            <person name="McEwen J.G."/>
            <person name="Nino-Vega G."/>
            <person name="Puccia R."/>
            <person name="San-Blas G."/>
            <person name="Soares C.M."/>
            <person name="Birren B.W."/>
            <person name="Cuomo C.A."/>
        </authorList>
    </citation>
    <scope>NUCLEOTIDE SEQUENCE [LARGE SCALE GENOMIC DNA]</scope>
    <source>
        <strain evidence="2">ATCC MYA-826 / Pb01</strain>
    </source>
</reference>
<dbReference type="GeneID" id="9095309"/>
<dbReference type="RefSeq" id="XP_015699974.1">
    <property type="nucleotide sequence ID" value="XM_015845748.1"/>
</dbReference>
<evidence type="ECO:0000313" key="2">
    <source>
        <dbReference type="Proteomes" id="UP000002059"/>
    </source>
</evidence>
<dbReference type="HOGENOM" id="CLU_1644231_0_0_1"/>
<keyword evidence="2" id="KW-1185">Reference proteome</keyword>
<proteinExistence type="predicted"/>
<evidence type="ECO:0000313" key="1">
    <source>
        <dbReference type="EMBL" id="EEH34935.2"/>
    </source>
</evidence>